<accession>A0AA48HM59</accession>
<proteinExistence type="predicted"/>
<sequence length="236" mass="27379">MLLAFAEKTLSGLVFSALVVGIASYFGQASIFDPIILICFIAIAIAFRRNIDLVSICSVFIAERALEELMWRFLENTIWFKIPSYFILIIICLFLSNGLIRLYSISFLTLAASIEAYWYFTDYNAPFVIWYCYLLTILIVIRRFLRMRVFWLIEVNPKWSPTPLALDSQLLLANIGFIVSASLMAFEYYVRHLTGFSDLVVVYNIFPYFNHTLSMFMIYMIIVQSIQHLKAIELEA</sequence>
<feature type="transmembrane region" description="Helical" evidence="1">
    <location>
        <begin position="166"/>
        <end position="189"/>
    </location>
</feature>
<dbReference type="RefSeq" id="WP_338293333.1">
    <property type="nucleotide sequence ID" value="NZ_AP027272.1"/>
</dbReference>
<name>A0AA48HM59_9ALTE</name>
<keyword evidence="3" id="KW-1185">Reference proteome</keyword>
<feature type="transmembrane region" description="Helical" evidence="1">
    <location>
        <begin position="201"/>
        <end position="222"/>
    </location>
</feature>
<dbReference type="Proteomes" id="UP001333710">
    <property type="component" value="Chromosome"/>
</dbReference>
<dbReference type="AlphaFoldDB" id="A0AA48HM59"/>
<evidence type="ECO:0000256" key="1">
    <source>
        <dbReference type="SAM" id="Phobius"/>
    </source>
</evidence>
<feature type="transmembrane region" description="Helical" evidence="1">
    <location>
        <begin position="127"/>
        <end position="145"/>
    </location>
</feature>
<keyword evidence="1" id="KW-0472">Membrane</keyword>
<evidence type="ECO:0000313" key="2">
    <source>
        <dbReference type="EMBL" id="BDX07346.1"/>
    </source>
</evidence>
<reference evidence="2" key="1">
    <citation type="submission" date="2023-01" db="EMBL/GenBank/DDBJ databases">
        <title>Complete genome sequence of Planctobacterium marinum strain Dej080120_11.</title>
        <authorList>
            <person name="Ueki S."/>
            <person name="Maruyama F."/>
        </authorList>
    </citation>
    <scope>NUCLEOTIDE SEQUENCE</scope>
    <source>
        <strain evidence="2">Dej080120_11</strain>
    </source>
</reference>
<protein>
    <submittedName>
        <fullName evidence="2">Uncharacterized protein</fullName>
    </submittedName>
</protein>
<dbReference type="KEGG" id="pmaw:MACH26_28670"/>
<feature type="transmembrane region" description="Helical" evidence="1">
    <location>
        <begin position="12"/>
        <end position="45"/>
    </location>
</feature>
<evidence type="ECO:0000313" key="3">
    <source>
        <dbReference type="Proteomes" id="UP001333710"/>
    </source>
</evidence>
<keyword evidence="1" id="KW-1133">Transmembrane helix</keyword>
<keyword evidence="1" id="KW-0812">Transmembrane</keyword>
<dbReference type="EMBL" id="AP027272">
    <property type="protein sequence ID" value="BDX07346.1"/>
    <property type="molecule type" value="Genomic_DNA"/>
</dbReference>
<organism evidence="2 3">
    <name type="scientific">Planctobacterium marinum</name>
    <dbReference type="NCBI Taxonomy" id="1631968"/>
    <lineage>
        <taxon>Bacteria</taxon>
        <taxon>Pseudomonadati</taxon>
        <taxon>Pseudomonadota</taxon>
        <taxon>Gammaproteobacteria</taxon>
        <taxon>Alteromonadales</taxon>
        <taxon>Alteromonadaceae</taxon>
        <taxon>Planctobacterium</taxon>
    </lineage>
</organism>
<gene>
    <name evidence="2" type="ORF">MACH26_28670</name>
</gene>
<feature type="transmembrane region" description="Helical" evidence="1">
    <location>
        <begin position="78"/>
        <end position="95"/>
    </location>
</feature>